<dbReference type="Pfam" id="PF06732">
    <property type="entry name" value="Pescadillo_N"/>
    <property type="match status" value="1"/>
</dbReference>
<dbReference type="CDD" id="cd17709">
    <property type="entry name" value="BRCT_pescadillo_like"/>
    <property type="match status" value="1"/>
</dbReference>
<feature type="compositionally biased region" description="Acidic residues" evidence="5">
    <location>
        <begin position="381"/>
        <end position="429"/>
    </location>
</feature>
<comment type="function">
    <text evidence="4">Required for maturation of ribosomal RNAs and formation of the large ribosomal subunit.</text>
</comment>
<evidence type="ECO:0000256" key="3">
    <source>
        <dbReference type="ARBA" id="ARBA00023242"/>
    </source>
</evidence>
<name>A0ABQ9F3U0_TEGGR</name>
<evidence type="ECO:0000259" key="6">
    <source>
        <dbReference type="PROSITE" id="PS50172"/>
    </source>
</evidence>
<evidence type="ECO:0000313" key="7">
    <source>
        <dbReference type="EMBL" id="KAJ8312051.1"/>
    </source>
</evidence>
<sequence length="533" mass="62442">MAHEPVIRKFREFKHFVRRLRKAINKGNSDAAGRIRANKPKYKLDHIVKERYPSFIDALRDLDDPLSMLFLFATFPKTTKTHMEFIQLARRLSVEFLHYVIASHSLRKVFISIKGIYYQAEIMDQTINWVVPHKLGYEHPSDVDYRIMQTFVEFYTTLVGFINYKLYHSLNLHYPPKLEIEGSSIPIQDEKSTDRELMEERLAALTQSLKTIDEGGGEDEPEIDDFPVLNADDPDRVEQAKVEAEKLKKFQNLFKGLKFFLNREVPREALVFIIRSFGGEVSWDYTVAVGSTFQETDESITHQIVDRPKLPRQYLSRYYIQPQWVFDCVNAKMLLPMEDYFPGAVLPPHLSPFVEEQEGEYVPPEKQALLNKQQGIHVDSGVEDDASSEEEEDEGEDDDGDEEEEEELDDDDSDEDQDVDDDETGDEREEEFKKGKKRKMEEKNKDAKKSKKQHMNLSVEAGSVEEDNVERKLQRQKAEERRLGEMMIPKKKKRLYEKIMFSKKKTAQEARILKEKRESIDKIQKKEKKKQKK</sequence>
<keyword evidence="3 4" id="KW-0539">Nucleus</keyword>
<protein>
    <recommendedName>
        <fullName evidence="4">Pescadillo homolog</fullName>
    </recommendedName>
</protein>
<dbReference type="PANTHER" id="PTHR12221:SF6">
    <property type="entry name" value="PESCADILLO HOMOLOG"/>
    <property type="match status" value="1"/>
</dbReference>
<dbReference type="Proteomes" id="UP001217089">
    <property type="component" value="Unassembled WGS sequence"/>
</dbReference>
<feature type="region of interest" description="Disordered" evidence="5">
    <location>
        <begin position="379"/>
        <end position="471"/>
    </location>
</feature>
<comment type="subcellular location">
    <subcellularLocation>
        <location evidence="4">Nucleus</location>
        <location evidence="4">Nucleolus</location>
    </subcellularLocation>
    <subcellularLocation>
        <location evidence="4">Nucleus</location>
        <location evidence="4">Nucleoplasm</location>
    </subcellularLocation>
</comment>
<comment type="caution">
    <text evidence="7">The sequence shown here is derived from an EMBL/GenBank/DDBJ whole genome shotgun (WGS) entry which is preliminary data.</text>
</comment>
<feature type="domain" description="BRCT" evidence="6">
    <location>
        <begin position="249"/>
        <end position="342"/>
    </location>
</feature>
<feature type="region of interest" description="Disordered" evidence="5">
    <location>
        <begin position="504"/>
        <end position="533"/>
    </location>
</feature>
<proteinExistence type="inferred from homology"/>
<evidence type="ECO:0000256" key="4">
    <source>
        <dbReference type="HAMAP-Rule" id="MF_03028"/>
    </source>
</evidence>
<dbReference type="Gene3D" id="3.40.50.10190">
    <property type="entry name" value="BRCT domain"/>
    <property type="match status" value="1"/>
</dbReference>
<evidence type="ECO:0000256" key="2">
    <source>
        <dbReference type="ARBA" id="ARBA00022552"/>
    </source>
</evidence>
<dbReference type="InterPro" id="IPR001357">
    <property type="entry name" value="BRCT_dom"/>
</dbReference>
<comment type="similarity">
    <text evidence="4">Belongs to the pescadillo family.</text>
</comment>
<evidence type="ECO:0000256" key="5">
    <source>
        <dbReference type="SAM" id="MobiDB-lite"/>
    </source>
</evidence>
<dbReference type="InterPro" id="IPR010613">
    <property type="entry name" value="PES"/>
</dbReference>
<accession>A0ABQ9F3U0</accession>
<dbReference type="SMART" id="SM00292">
    <property type="entry name" value="BRCT"/>
    <property type="match status" value="1"/>
</dbReference>
<dbReference type="Pfam" id="PF16589">
    <property type="entry name" value="BRCT_2"/>
    <property type="match status" value="1"/>
</dbReference>
<dbReference type="SUPFAM" id="SSF52113">
    <property type="entry name" value="BRCT domain"/>
    <property type="match status" value="1"/>
</dbReference>
<gene>
    <name evidence="7" type="ORF">KUTeg_009424</name>
</gene>
<dbReference type="PROSITE" id="PS50172">
    <property type="entry name" value="BRCT"/>
    <property type="match status" value="1"/>
</dbReference>
<dbReference type="EMBL" id="JARBDR010000440">
    <property type="protein sequence ID" value="KAJ8312051.1"/>
    <property type="molecule type" value="Genomic_DNA"/>
</dbReference>
<dbReference type="InterPro" id="IPR036420">
    <property type="entry name" value="BRCT_dom_sf"/>
</dbReference>
<keyword evidence="1 4" id="KW-0690">Ribosome biogenesis</keyword>
<feature type="compositionally biased region" description="Basic and acidic residues" evidence="5">
    <location>
        <begin position="506"/>
        <end position="524"/>
    </location>
</feature>
<reference evidence="7 8" key="1">
    <citation type="submission" date="2022-12" db="EMBL/GenBank/DDBJ databases">
        <title>Chromosome-level genome of Tegillarca granosa.</title>
        <authorList>
            <person name="Kim J."/>
        </authorList>
    </citation>
    <scope>NUCLEOTIDE SEQUENCE [LARGE SCALE GENOMIC DNA]</scope>
    <source>
        <strain evidence="7">Teg-2019</strain>
        <tissue evidence="7">Adductor muscle</tissue>
    </source>
</reference>
<keyword evidence="8" id="KW-1185">Reference proteome</keyword>
<keyword evidence="2 4" id="KW-0698">rRNA processing</keyword>
<evidence type="ECO:0000256" key="1">
    <source>
        <dbReference type="ARBA" id="ARBA00022517"/>
    </source>
</evidence>
<organism evidence="7 8">
    <name type="scientific">Tegillarca granosa</name>
    <name type="common">Malaysian cockle</name>
    <name type="synonym">Anadara granosa</name>
    <dbReference type="NCBI Taxonomy" id="220873"/>
    <lineage>
        <taxon>Eukaryota</taxon>
        <taxon>Metazoa</taxon>
        <taxon>Spiralia</taxon>
        <taxon>Lophotrochozoa</taxon>
        <taxon>Mollusca</taxon>
        <taxon>Bivalvia</taxon>
        <taxon>Autobranchia</taxon>
        <taxon>Pteriomorphia</taxon>
        <taxon>Arcoida</taxon>
        <taxon>Arcoidea</taxon>
        <taxon>Arcidae</taxon>
        <taxon>Tegillarca</taxon>
    </lineage>
</organism>
<evidence type="ECO:0000313" key="8">
    <source>
        <dbReference type="Proteomes" id="UP001217089"/>
    </source>
</evidence>
<dbReference type="PANTHER" id="PTHR12221">
    <property type="entry name" value="PESCADILLO - RELATED"/>
    <property type="match status" value="1"/>
</dbReference>
<dbReference type="HAMAP" id="MF_03028">
    <property type="entry name" value="Pescadillo"/>
    <property type="match status" value="1"/>
</dbReference>